<feature type="region of interest" description="Disordered" evidence="2">
    <location>
        <begin position="347"/>
        <end position="366"/>
    </location>
</feature>
<organism evidence="3 4">
    <name type="scientific">Marinibaculum pumilum</name>
    <dbReference type="NCBI Taxonomy" id="1766165"/>
    <lineage>
        <taxon>Bacteria</taxon>
        <taxon>Pseudomonadati</taxon>
        <taxon>Pseudomonadota</taxon>
        <taxon>Alphaproteobacteria</taxon>
        <taxon>Rhodospirillales</taxon>
        <taxon>Rhodospirillaceae</taxon>
        <taxon>Marinibaculum</taxon>
    </lineage>
</organism>
<dbReference type="InterPro" id="IPR044855">
    <property type="entry name" value="CoA-Trfase_III_dom3_sf"/>
</dbReference>
<evidence type="ECO:0000256" key="1">
    <source>
        <dbReference type="ARBA" id="ARBA00022679"/>
    </source>
</evidence>
<dbReference type="SUPFAM" id="SSF89796">
    <property type="entry name" value="CoA-transferase family III (CaiB/BaiF)"/>
    <property type="match status" value="1"/>
</dbReference>
<dbReference type="InterPro" id="IPR023606">
    <property type="entry name" value="CoA-Trfase_III_dom_1_sf"/>
</dbReference>
<evidence type="ECO:0000313" key="3">
    <source>
        <dbReference type="EMBL" id="MFC3228266.1"/>
    </source>
</evidence>
<dbReference type="InterPro" id="IPR050483">
    <property type="entry name" value="CoA-transferase_III_domain"/>
</dbReference>
<reference evidence="4" key="1">
    <citation type="journal article" date="2019" name="Int. J. Syst. Evol. Microbiol.">
        <title>The Global Catalogue of Microorganisms (GCM) 10K type strain sequencing project: providing services to taxonomists for standard genome sequencing and annotation.</title>
        <authorList>
            <consortium name="The Broad Institute Genomics Platform"/>
            <consortium name="The Broad Institute Genome Sequencing Center for Infectious Disease"/>
            <person name="Wu L."/>
            <person name="Ma J."/>
        </authorList>
    </citation>
    <scope>NUCLEOTIDE SEQUENCE [LARGE SCALE GENOMIC DNA]</scope>
    <source>
        <strain evidence="4">KCTC 42964</strain>
    </source>
</reference>
<dbReference type="GO" id="GO:0016740">
    <property type="term" value="F:transferase activity"/>
    <property type="evidence" value="ECO:0007669"/>
    <property type="project" value="UniProtKB-KW"/>
</dbReference>
<dbReference type="PANTHER" id="PTHR48207">
    <property type="entry name" value="SUCCINATE--HYDROXYMETHYLGLUTARATE COA-TRANSFERASE"/>
    <property type="match status" value="1"/>
</dbReference>
<protein>
    <submittedName>
        <fullName evidence="3">CaiB/BaiF CoA transferase family protein</fullName>
    </submittedName>
</protein>
<dbReference type="Proteomes" id="UP001595528">
    <property type="component" value="Unassembled WGS sequence"/>
</dbReference>
<comment type="caution">
    <text evidence="3">The sequence shown here is derived from an EMBL/GenBank/DDBJ whole genome shotgun (WGS) entry which is preliminary data.</text>
</comment>
<keyword evidence="1 3" id="KW-0808">Transferase</keyword>
<dbReference type="EMBL" id="JBHRTR010000028">
    <property type="protein sequence ID" value="MFC3228266.1"/>
    <property type="molecule type" value="Genomic_DNA"/>
</dbReference>
<dbReference type="PANTHER" id="PTHR48207:SF3">
    <property type="entry name" value="SUCCINATE--HYDROXYMETHYLGLUTARATE COA-TRANSFERASE"/>
    <property type="match status" value="1"/>
</dbReference>
<name>A0ABV7L0V8_9PROT</name>
<accession>A0ABV7L0V8</accession>
<dbReference type="Pfam" id="PF02515">
    <property type="entry name" value="CoA_transf_3"/>
    <property type="match status" value="1"/>
</dbReference>
<keyword evidence="4" id="KW-1185">Reference proteome</keyword>
<dbReference type="InterPro" id="IPR003673">
    <property type="entry name" value="CoA-Trfase_fam_III"/>
</dbReference>
<gene>
    <name evidence="3" type="ORF">ACFOGJ_13555</name>
</gene>
<dbReference type="Gene3D" id="3.40.50.10540">
    <property type="entry name" value="Crotonobetainyl-coa:carnitine coa-transferase, domain 1"/>
    <property type="match status" value="1"/>
</dbReference>
<dbReference type="RefSeq" id="WP_379901222.1">
    <property type="nucleotide sequence ID" value="NZ_JBHRTR010000028.1"/>
</dbReference>
<proteinExistence type="predicted"/>
<dbReference type="Gene3D" id="3.30.1540.10">
    <property type="entry name" value="formyl-coa transferase, domain 3"/>
    <property type="match status" value="1"/>
</dbReference>
<evidence type="ECO:0000256" key="2">
    <source>
        <dbReference type="SAM" id="MobiDB-lite"/>
    </source>
</evidence>
<evidence type="ECO:0000313" key="4">
    <source>
        <dbReference type="Proteomes" id="UP001595528"/>
    </source>
</evidence>
<sequence>MPGPLHGFTILDLSAMLSGPWCTSILGDQGADVIKIEVPGKGDHTRALRNQRGGLPANFLQINRNKRSLTLDMKNPAGRQVFLDLAARADVVVQNFRPGVVDRLGIGYDAVRGINPRIVYLSLSGFGEAGPYSHKPVYDPVIQALSGLTTIQAGADEARPKLVRTVLPDKLSAVTASQAITAALLSRERTGEGQHIRLSMLDAVMAFLWASDYNAQTFPDRPTTNQRAASFIDLIYETADGYMTVAVMSNKEWEALTRAFDKPEWLTDPRFATPSARDNHINERLEMTQDVLRTRTTAEWLEVLEREGVPCAPALTRNAAVEHEQVQASGILVEVEHPTAGRLRHARPAARFESTPADLRRGAPELGQHNEEILRELGRSEAEIEALRASGAIGSEALQASAAE</sequence>